<sequence length="294" mass="34417">MRDTLKPGKLTDERKLTIIPHYLRDDAIIWFNSNKNTINTWIECAMEAQATYTTPLIKEQASKEVRNRQQGFEETLLQYYICVQDLCRTIDSDMTDATKLNYLIWKQLQTMVDTDARTSLITLSALQQLFLQHRMHRDTEQITLRDGKTILTRYGWRCLDEGEVLGSLIEVARKSWFKHLPNYERKCKTTGEERLKPDGIMLIYIYLLSIAQHLFHLNEICRQLKHARSKLNSKKCIIAKTETEYLDHQVKQGNIRPSLDEICGLSETQIPKTAAETCRFVWAAEYYSKCIPNF</sequence>
<evidence type="ECO:0000313" key="1">
    <source>
        <dbReference type="EMBL" id="CAF0930949.1"/>
    </source>
</evidence>
<dbReference type="AlphaFoldDB" id="A0A8S2DMV2"/>
<dbReference type="Gene3D" id="3.30.70.270">
    <property type="match status" value="1"/>
</dbReference>
<dbReference type="PANTHER" id="PTHR33064:SF29">
    <property type="entry name" value="PEPTIDASE A2 DOMAIN-CONTAINING PROTEIN-RELATED"/>
    <property type="match status" value="1"/>
</dbReference>
<gene>
    <name evidence="1" type="ORF">OVA965_LOCUS11144</name>
    <name evidence="2" type="ORF">TMI583_LOCUS11143</name>
</gene>
<dbReference type="Proteomes" id="UP000682733">
    <property type="component" value="Unassembled WGS sequence"/>
</dbReference>
<proteinExistence type="predicted"/>
<dbReference type="EMBL" id="CAJOBA010004249">
    <property type="protein sequence ID" value="CAF3707548.1"/>
    <property type="molecule type" value="Genomic_DNA"/>
</dbReference>
<evidence type="ECO:0000313" key="2">
    <source>
        <dbReference type="EMBL" id="CAF3707548.1"/>
    </source>
</evidence>
<dbReference type="PANTHER" id="PTHR33064">
    <property type="entry name" value="POL PROTEIN"/>
    <property type="match status" value="1"/>
</dbReference>
<evidence type="ECO:0000313" key="3">
    <source>
        <dbReference type="Proteomes" id="UP000677228"/>
    </source>
</evidence>
<dbReference type="SUPFAM" id="SSF56672">
    <property type="entry name" value="DNA/RNA polymerases"/>
    <property type="match status" value="1"/>
</dbReference>
<comment type="caution">
    <text evidence="1">The sequence shown here is derived from an EMBL/GenBank/DDBJ whole genome shotgun (WGS) entry which is preliminary data.</text>
</comment>
<dbReference type="Proteomes" id="UP000677228">
    <property type="component" value="Unassembled WGS sequence"/>
</dbReference>
<reference evidence="1" key="1">
    <citation type="submission" date="2021-02" db="EMBL/GenBank/DDBJ databases">
        <authorList>
            <person name="Nowell W R."/>
        </authorList>
    </citation>
    <scope>NUCLEOTIDE SEQUENCE</scope>
</reference>
<protein>
    <submittedName>
        <fullName evidence="1">Uncharacterized protein</fullName>
    </submittedName>
</protein>
<dbReference type="EMBL" id="CAJNOK010004246">
    <property type="protein sequence ID" value="CAF0930949.1"/>
    <property type="molecule type" value="Genomic_DNA"/>
</dbReference>
<dbReference type="InterPro" id="IPR051320">
    <property type="entry name" value="Viral_Replic_Matur_Polypro"/>
</dbReference>
<organism evidence="1 3">
    <name type="scientific">Didymodactylos carnosus</name>
    <dbReference type="NCBI Taxonomy" id="1234261"/>
    <lineage>
        <taxon>Eukaryota</taxon>
        <taxon>Metazoa</taxon>
        <taxon>Spiralia</taxon>
        <taxon>Gnathifera</taxon>
        <taxon>Rotifera</taxon>
        <taxon>Eurotatoria</taxon>
        <taxon>Bdelloidea</taxon>
        <taxon>Philodinida</taxon>
        <taxon>Philodinidae</taxon>
        <taxon>Didymodactylos</taxon>
    </lineage>
</organism>
<dbReference type="InterPro" id="IPR043128">
    <property type="entry name" value="Rev_trsase/Diguanyl_cyclase"/>
</dbReference>
<dbReference type="InterPro" id="IPR043502">
    <property type="entry name" value="DNA/RNA_pol_sf"/>
</dbReference>
<name>A0A8S2DMV2_9BILA</name>
<accession>A0A8S2DMV2</accession>